<evidence type="ECO:0000256" key="7">
    <source>
        <dbReference type="ARBA" id="ARBA00034000"/>
    </source>
</evidence>
<dbReference type="Gene3D" id="3.40.710.10">
    <property type="entry name" value="DD-peptidase/beta-lactamase superfamily"/>
    <property type="match status" value="1"/>
</dbReference>
<feature type="domain" description="Glycosyl transferase family 51" evidence="12">
    <location>
        <begin position="145"/>
        <end position="310"/>
    </location>
</feature>
<keyword evidence="2" id="KW-0645">Protease</keyword>
<comment type="catalytic activity">
    <reaction evidence="7">
        <text>Preferential cleavage: (Ac)2-L-Lys-D-Ala-|-D-Ala. Also transpeptidation of peptidyl-alanyl moieties that are N-acyl substituents of D-alanine.</text>
        <dbReference type="EC" id="3.4.16.4"/>
    </reaction>
</comment>
<dbReference type="Gene3D" id="1.10.3810.10">
    <property type="entry name" value="Biosynthetic peptidoglycan transglycosylase-like"/>
    <property type="match status" value="1"/>
</dbReference>
<keyword evidence="10" id="KW-0472">Membrane</keyword>
<evidence type="ECO:0000256" key="10">
    <source>
        <dbReference type="SAM" id="Phobius"/>
    </source>
</evidence>
<feature type="domain" description="Penicillin-binding protein transpeptidase" evidence="11">
    <location>
        <begin position="402"/>
        <end position="646"/>
    </location>
</feature>
<feature type="transmembrane region" description="Helical" evidence="10">
    <location>
        <begin position="91"/>
        <end position="114"/>
    </location>
</feature>
<keyword evidence="6" id="KW-0511">Multifunctional enzyme</keyword>
<evidence type="ECO:0000313" key="14">
    <source>
        <dbReference type="Proteomes" id="UP001428817"/>
    </source>
</evidence>
<proteinExistence type="predicted"/>
<dbReference type="Proteomes" id="UP001428817">
    <property type="component" value="Unassembled WGS sequence"/>
</dbReference>
<keyword evidence="4" id="KW-0808">Transferase</keyword>
<dbReference type="InterPro" id="IPR012338">
    <property type="entry name" value="Beta-lactam/transpept-like"/>
</dbReference>
<keyword evidence="5" id="KW-0378">Hydrolase</keyword>
<dbReference type="Pfam" id="PF00912">
    <property type="entry name" value="Transgly"/>
    <property type="match status" value="1"/>
</dbReference>
<evidence type="ECO:0000256" key="9">
    <source>
        <dbReference type="SAM" id="MobiDB-lite"/>
    </source>
</evidence>
<dbReference type="InterPro" id="IPR001264">
    <property type="entry name" value="Glyco_trans_51"/>
</dbReference>
<feature type="compositionally biased region" description="Basic and acidic residues" evidence="9">
    <location>
        <begin position="1"/>
        <end position="17"/>
    </location>
</feature>
<evidence type="ECO:0000256" key="5">
    <source>
        <dbReference type="ARBA" id="ARBA00022801"/>
    </source>
</evidence>
<dbReference type="InterPro" id="IPR001460">
    <property type="entry name" value="PCN-bd_Tpept"/>
</dbReference>
<keyword evidence="1" id="KW-0121">Carboxypeptidase</keyword>
<keyword evidence="10" id="KW-1133">Transmembrane helix</keyword>
<feature type="compositionally biased region" description="Pro residues" evidence="9">
    <location>
        <begin position="60"/>
        <end position="75"/>
    </location>
</feature>
<feature type="compositionally biased region" description="Basic and acidic residues" evidence="9">
    <location>
        <begin position="743"/>
        <end position="765"/>
    </location>
</feature>
<dbReference type="InterPro" id="IPR036950">
    <property type="entry name" value="PBP_transglycosylase"/>
</dbReference>
<dbReference type="PANTHER" id="PTHR32282">
    <property type="entry name" value="BINDING PROTEIN TRANSPEPTIDASE, PUTATIVE-RELATED"/>
    <property type="match status" value="1"/>
</dbReference>
<organism evidence="13 14">
    <name type="scientific">Pseudonocardia eucalypti</name>
    <dbReference type="NCBI Taxonomy" id="648755"/>
    <lineage>
        <taxon>Bacteria</taxon>
        <taxon>Bacillati</taxon>
        <taxon>Actinomycetota</taxon>
        <taxon>Actinomycetes</taxon>
        <taxon>Pseudonocardiales</taxon>
        <taxon>Pseudonocardiaceae</taxon>
        <taxon>Pseudonocardia</taxon>
    </lineage>
</organism>
<evidence type="ECO:0000256" key="6">
    <source>
        <dbReference type="ARBA" id="ARBA00023268"/>
    </source>
</evidence>
<sequence>MGRFENDRPGAEPELLTHAEGSVTTRSVGPRVGPVREATPPRGLPTRIDPAPPGADDGGPPLPPGPPGNGGPPGPGGHGRHPKRKGTVRRVLLALLIAGFFVPILAFAIGWMVFKVPTPEELTNDQVAIMKYSDNSELAAVRPQGGENRRSVPLTQVPPHVRFAVMSAEDRSFLSNLGFDPIGIARAVWNQVTGGVGGGSTITQQYIKISTGQDQISLFRKFKEIVLAAKISKQYGKDKILEDYLNTIYFGRGAYGIQAAAQAYFNTDSEKLNVSQGALLAGMIQSPSRWDPEKNPQKALERWNFVLDGMVTQRWLDASQRSVMQFPQTVKSKPTAGGIPADARGHLYTQIKAELVSKGISEQEINREGLIITTTIDPALQKQAVAISEKVMKAQPSNLRTAMVSVDPRTGAILAYYGGSNGHGLDYAQVKKQPGSSFKPFVMAAALQQNPPIGLGERFDGSSPQTIAGQTVNNSEGISCDNCSLKKAMTDSINTVFYNLAVKIGPRSVAAAAHQAGIPPDLLANPNAGISLGDKEVHPIDMASAFGTFAAEGVHYKPHFVTKVETADGRTLYDGGTEADPDRMDPQVARNVVESMTDVPSYSRIGLNDGREVAGKTGTVQSRIQGQNNDAWMVGFTPSVSTAVWVGTDDNSPIKTSAGGPIYGRMVPGTIWQQFMTAATRGKPKDTFGKFDALGKAPRGSDESDSEDADSDRYRDCDEDDEECLEEQERRGDDPCDSESCDEDGKPKRDRDRDRDRDSRDPDEN</sequence>
<feature type="compositionally biased region" description="Acidic residues" evidence="9">
    <location>
        <begin position="717"/>
        <end position="726"/>
    </location>
</feature>
<evidence type="ECO:0000256" key="8">
    <source>
        <dbReference type="ARBA" id="ARBA00049902"/>
    </source>
</evidence>
<dbReference type="RefSeq" id="WP_345702453.1">
    <property type="nucleotide sequence ID" value="NZ_BAABJP010000001.1"/>
</dbReference>
<keyword evidence="10" id="KW-0812">Transmembrane</keyword>
<dbReference type="EMBL" id="BAABJP010000001">
    <property type="protein sequence ID" value="GAA5144602.1"/>
    <property type="molecule type" value="Genomic_DNA"/>
</dbReference>
<accession>A0ABP9PD02</accession>
<dbReference type="Pfam" id="PF00905">
    <property type="entry name" value="Transpeptidase"/>
    <property type="match status" value="1"/>
</dbReference>
<evidence type="ECO:0000256" key="2">
    <source>
        <dbReference type="ARBA" id="ARBA00022670"/>
    </source>
</evidence>
<keyword evidence="14" id="KW-1185">Reference proteome</keyword>
<dbReference type="InterPro" id="IPR023346">
    <property type="entry name" value="Lysozyme-like_dom_sf"/>
</dbReference>
<protein>
    <submittedName>
        <fullName evidence="13">Transglycosylase domain-containing protein</fullName>
    </submittedName>
</protein>
<evidence type="ECO:0000256" key="4">
    <source>
        <dbReference type="ARBA" id="ARBA00022679"/>
    </source>
</evidence>
<dbReference type="SUPFAM" id="SSF56601">
    <property type="entry name" value="beta-lactamase/transpeptidase-like"/>
    <property type="match status" value="1"/>
</dbReference>
<feature type="region of interest" description="Disordered" evidence="9">
    <location>
        <begin position="1"/>
        <end position="84"/>
    </location>
</feature>
<dbReference type="InterPro" id="IPR050396">
    <property type="entry name" value="Glycosyltr_51/Transpeptidase"/>
</dbReference>
<dbReference type="PANTHER" id="PTHR32282:SF34">
    <property type="entry name" value="PENICILLIN-BINDING PROTEIN 1A"/>
    <property type="match status" value="1"/>
</dbReference>
<comment type="caution">
    <text evidence="13">The sequence shown here is derived from an EMBL/GenBank/DDBJ whole genome shotgun (WGS) entry which is preliminary data.</text>
</comment>
<evidence type="ECO:0000259" key="11">
    <source>
        <dbReference type="Pfam" id="PF00905"/>
    </source>
</evidence>
<keyword evidence="3" id="KW-0328">Glycosyltransferase</keyword>
<comment type="catalytic activity">
    <reaction evidence="8">
        <text>[GlcNAc-(1-&gt;4)-Mur2Ac(oyl-L-Ala-gamma-D-Glu-L-Lys-D-Ala-D-Ala)](n)-di-trans,octa-cis-undecaprenyl diphosphate + beta-D-GlcNAc-(1-&gt;4)-Mur2Ac(oyl-L-Ala-gamma-D-Glu-L-Lys-D-Ala-D-Ala)-di-trans,octa-cis-undecaprenyl diphosphate = [GlcNAc-(1-&gt;4)-Mur2Ac(oyl-L-Ala-gamma-D-Glu-L-Lys-D-Ala-D-Ala)](n+1)-di-trans,octa-cis-undecaprenyl diphosphate + di-trans,octa-cis-undecaprenyl diphosphate + H(+)</text>
        <dbReference type="Rhea" id="RHEA:23708"/>
        <dbReference type="Rhea" id="RHEA-COMP:9602"/>
        <dbReference type="Rhea" id="RHEA-COMP:9603"/>
        <dbReference type="ChEBI" id="CHEBI:15378"/>
        <dbReference type="ChEBI" id="CHEBI:58405"/>
        <dbReference type="ChEBI" id="CHEBI:60033"/>
        <dbReference type="ChEBI" id="CHEBI:78435"/>
        <dbReference type="EC" id="2.4.99.28"/>
    </reaction>
</comment>
<dbReference type="SUPFAM" id="SSF53955">
    <property type="entry name" value="Lysozyme-like"/>
    <property type="match status" value="1"/>
</dbReference>
<gene>
    <name evidence="13" type="ORF">GCM10023321_01250</name>
</gene>
<evidence type="ECO:0000256" key="3">
    <source>
        <dbReference type="ARBA" id="ARBA00022676"/>
    </source>
</evidence>
<reference evidence="14" key="1">
    <citation type="journal article" date="2019" name="Int. J. Syst. Evol. Microbiol.">
        <title>The Global Catalogue of Microorganisms (GCM) 10K type strain sequencing project: providing services to taxonomists for standard genome sequencing and annotation.</title>
        <authorList>
            <consortium name="The Broad Institute Genomics Platform"/>
            <consortium name="The Broad Institute Genome Sequencing Center for Infectious Disease"/>
            <person name="Wu L."/>
            <person name="Ma J."/>
        </authorList>
    </citation>
    <scope>NUCLEOTIDE SEQUENCE [LARGE SCALE GENOMIC DNA]</scope>
    <source>
        <strain evidence="14">JCM 18303</strain>
    </source>
</reference>
<evidence type="ECO:0000259" key="12">
    <source>
        <dbReference type="Pfam" id="PF00912"/>
    </source>
</evidence>
<feature type="region of interest" description="Disordered" evidence="9">
    <location>
        <begin position="682"/>
        <end position="765"/>
    </location>
</feature>
<evidence type="ECO:0000313" key="13">
    <source>
        <dbReference type="EMBL" id="GAA5144602.1"/>
    </source>
</evidence>
<name>A0ABP9PD02_9PSEU</name>
<evidence type="ECO:0000256" key="1">
    <source>
        <dbReference type="ARBA" id="ARBA00022645"/>
    </source>
</evidence>